<gene>
    <name evidence="1" type="ORF">SteCoe_8552</name>
</gene>
<evidence type="ECO:0000313" key="2">
    <source>
        <dbReference type="Proteomes" id="UP000187209"/>
    </source>
</evidence>
<proteinExistence type="predicted"/>
<dbReference type="Proteomes" id="UP000187209">
    <property type="component" value="Unassembled WGS sequence"/>
</dbReference>
<name>A0A1R2CK18_9CILI</name>
<organism evidence="1 2">
    <name type="scientific">Stentor coeruleus</name>
    <dbReference type="NCBI Taxonomy" id="5963"/>
    <lineage>
        <taxon>Eukaryota</taxon>
        <taxon>Sar</taxon>
        <taxon>Alveolata</taxon>
        <taxon>Ciliophora</taxon>
        <taxon>Postciliodesmatophora</taxon>
        <taxon>Heterotrichea</taxon>
        <taxon>Heterotrichida</taxon>
        <taxon>Stentoridae</taxon>
        <taxon>Stentor</taxon>
    </lineage>
</organism>
<dbReference type="AlphaFoldDB" id="A0A1R2CK18"/>
<evidence type="ECO:0000313" key="1">
    <source>
        <dbReference type="EMBL" id="OMJ89347.1"/>
    </source>
</evidence>
<comment type="caution">
    <text evidence="1">The sequence shown here is derived from an EMBL/GenBank/DDBJ whole genome shotgun (WGS) entry which is preliminary data.</text>
</comment>
<accession>A0A1R2CK18</accession>
<dbReference type="NCBIfam" id="NF033679">
    <property type="entry name" value="DNRLRE_dom"/>
    <property type="match status" value="1"/>
</dbReference>
<reference evidence="1 2" key="1">
    <citation type="submission" date="2016-11" db="EMBL/GenBank/DDBJ databases">
        <title>The macronuclear genome of Stentor coeruleus: a giant cell with tiny introns.</title>
        <authorList>
            <person name="Slabodnick M."/>
            <person name="Ruby J.G."/>
            <person name="Reiff S.B."/>
            <person name="Swart E.C."/>
            <person name="Gosai S."/>
            <person name="Prabakaran S."/>
            <person name="Witkowska E."/>
            <person name="Larue G.E."/>
            <person name="Fisher S."/>
            <person name="Freeman R.M."/>
            <person name="Gunawardena J."/>
            <person name="Chu W."/>
            <person name="Stover N.A."/>
            <person name="Gregory B.D."/>
            <person name="Nowacki M."/>
            <person name="Derisi J."/>
            <person name="Roy S.W."/>
            <person name="Marshall W.F."/>
            <person name="Sood P."/>
        </authorList>
    </citation>
    <scope>NUCLEOTIDE SEQUENCE [LARGE SCALE GENOMIC DNA]</scope>
    <source>
        <strain evidence="1">WM001</strain>
    </source>
</reference>
<dbReference type="EMBL" id="MPUH01000128">
    <property type="protein sequence ID" value="OMJ89347.1"/>
    <property type="molecule type" value="Genomic_DNA"/>
</dbReference>
<keyword evidence="2" id="KW-1185">Reference proteome</keyword>
<protein>
    <submittedName>
        <fullName evidence="1">Uncharacterized protein</fullName>
    </submittedName>
</protein>
<sequence length="244" mass="27811">MSSKRLVSLVYKNEVKFILSNALKVLAIQVLFNIATSNIFLQDFYGVNYFPTSQGDFIDVNQDILIIQPSSVQLNLQTAFINCSDARYIRSDLDSQIDILSIGYIVNEKGMRNTLIRFDNLTSLNNKKIVRAYVGLSGTPHSATLCLDPKEILVYRIDQKYGKITKWIEMPIYNPVPITSIIVEDTLGKIFYLDITLLVNDWINGTYANYGILLKPKDLVGIESRKDFHNSQKPPYLKVIYLTI</sequence>